<evidence type="ECO:0000313" key="1">
    <source>
        <dbReference type="EMBL" id="GAI08271.1"/>
    </source>
</evidence>
<protein>
    <submittedName>
        <fullName evidence="1">Uncharacterized protein</fullName>
    </submittedName>
</protein>
<organism evidence="1">
    <name type="scientific">marine sediment metagenome</name>
    <dbReference type="NCBI Taxonomy" id="412755"/>
    <lineage>
        <taxon>unclassified sequences</taxon>
        <taxon>metagenomes</taxon>
        <taxon>ecological metagenomes</taxon>
    </lineage>
</organism>
<dbReference type="EMBL" id="BARV01004866">
    <property type="protein sequence ID" value="GAI08271.1"/>
    <property type="molecule type" value="Genomic_DNA"/>
</dbReference>
<sequence length="50" mass="5994">WWWYIYLEGGESYKVSKKVKMQVCEVLETTYKEAFPIDHLLEALIKKGKN</sequence>
<proteinExistence type="predicted"/>
<accession>X1LR29</accession>
<name>X1LR29_9ZZZZ</name>
<gene>
    <name evidence="1" type="ORF">S06H3_10489</name>
</gene>
<dbReference type="AlphaFoldDB" id="X1LR29"/>
<feature type="non-terminal residue" evidence="1">
    <location>
        <position position="1"/>
    </location>
</feature>
<comment type="caution">
    <text evidence="1">The sequence shown here is derived from an EMBL/GenBank/DDBJ whole genome shotgun (WGS) entry which is preliminary data.</text>
</comment>
<reference evidence="1" key="1">
    <citation type="journal article" date="2014" name="Front. Microbiol.">
        <title>High frequency of phylogenetically diverse reductive dehalogenase-homologous genes in deep subseafloor sedimentary metagenomes.</title>
        <authorList>
            <person name="Kawai M."/>
            <person name="Futagami T."/>
            <person name="Toyoda A."/>
            <person name="Takaki Y."/>
            <person name="Nishi S."/>
            <person name="Hori S."/>
            <person name="Arai W."/>
            <person name="Tsubouchi T."/>
            <person name="Morono Y."/>
            <person name="Uchiyama I."/>
            <person name="Ito T."/>
            <person name="Fujiyama A."/>
            <person name="Inagaki F."/>
            <person name="Takami H."/>
        </authorList>
    </citation>
    <scope>NUCLEOTIDE SEQUENCE</scope>
    <source>
        <strain evidence="1">Expedition CK06-06</strain>
    </source>
</reference>